<evidence type="ECO:0000256" key="5">
    <source>
        <dbReference type="ARBA" id="ARBA00022737"/>
    </source>
</evidence>
<keyword evidence="6" id="KW-0547">Nucleotide-binding</keyword>
<evidence type="ECO:0000256" key="6">
    <source>
        <dbReference type="ARBA" id="ARBA00022741"/>
    </source>
</evidence>
<proteinExistence type="predicted"/>
<dbReference type="EMBL" id="LNCD01000042">
    <property type="protein sequence ID" value="KWV56084.1"/>
    <property type="molecule type" value="Genomic_DNA"/>
</dbReference>
<reference evidence="11 12" key="1">
    <citation type="submission" date="2015-11" db="EMBL/GenBank/DDBJ databases">
        <title>Draft Genome Sequence of the Strain BR 10423 (Rhizobium sp.) isolated from nodules of Mimosa pudica.</title>
        <authorList>
            <person name="Barauna A.C."/>
            <person name="Zilli J.E."/>
            <person name="Simoes-Araujo J.L."/>
            <person name="Reis V.M."/>
            <person name="James E.K."/>
            <person name="Reis F.B.Jr."/>
            <person name="Rouws L.F."/>
            <person name="Passos S.R."/>
            <person name="Gois S.R."/>
        </authorList>
    </citation>
    <scope>NUCLEOTIDE SEQUENCE [LARGE SCALE GENOMIC DNA]</scope>
    <source>
        <strain evidence="11 12">BR10423</strain>
    </source>
</reference>
<dbReference type="Proteomes" id="UP000068164">
    <property type="component" value="Unassembled WGS sequence"/>
</dbReference>
<dbReference type="InterPro" id="IPR027417">
    <property type="entry name" value="P-loop_NTPase"/>
</dbReference>
<evidence type="ECO:0000256" key="3">
    <source>
        <dbReference type="ARBA" id="ARBA00022475"/>
    </source>
</evidence>
<evidence type="ECO:0000256" key="8">
    <source>
        <dbReference type="ARBA" id="ARBA00022967"/>
    </source>
</evidence>
<dbReference type="PANTHER" id="PTHR43776:SF15">
    <property type="entry name" value="GLUTATHIONE IMPORT ATP-BINDING PROTEIN GSIA"/>
    <property type="match status" value="1"/>
</dbReference>
<feature type="domain" description="Oligopeptide/dipeptide ABC transporter C-terminal" evidence="10">
    <location>
        <begin position="7"/>
        <end position="41"/>
    </location>
</feature>
<dbReference type="InterPro" id="IPR050319">
    <property type="entry name" value="ABC_transp_ATP-bind"/>
</dbReference>
<keyword evidence="2" id="KW-0813">Transport</keyword>
<comment type="caution">
    <text evidence="11">The sequence shown here is derived from an EMBL/GenBank/DDBJ whole genome shotgun (WGS) entry which is preliminary data.</text>
</comment>
<evidence type="ECO:0000259" key="10">
    <source>
        <dbReference type="Pfam" id="PF08352"/>
    </source>
</evidence>
<keyword evidence="9" id="KW-0472">Membrane</keyword>
<comment type="subcellular location">
    <subcellularLocation>
        <location evidence="1">Cell inner membrane</location>
        <topology evidence="1">Peripheral membrane protein</topology>
    </subcellularLocation>
</comment>
<name>A0A109JWB9_9HYPH</name>
<keyword evidence="7" id="KW-0067">ATP-binding</keyword>
<protein>
    <recommendedName>
        <fullName evidence="10">Oligopeptide/dipeptide ABC transporter C-terminal domain-containing protein</fullName>
    </recommendedName>
</protein>
<dbReference type="PANTHER" id="PTHR43776">
    <property type="entry name" value="TRANSPORT ATP-BINDING PROTEIN"/>
    <property type="match status" value="1"/>
</dbReference>
<evidence type="ECO:0000313" key="11">
    <source>
        <dbReference type="EMBL" id="KWV56084.1"/>
    </source>
</evidence>
<dbReference type="Pfam" id="PF08352">
    <property type="entry name" value="oligo_HPY"/>
    <property type="match status" value="1"/>
</dbReference>
<evidence type="ECO:0000256" key="4">
    <source>
        <dbReference type="ARBA" id="ARBA00022519"/>
    </source>
</evidence>
<evidence type="ECO:0000256" key="1">
    <source>
        <dbReference type="ARBA" id="ARBA00004417"/>
    </source>
</evidence>
<dbReference type="GO" id="GO:0005524">
    <property type="term" value="F:ATP binding"/>
    <property type="evidence" value="ECO:0007669"/>
    <property type="project" value="UniProtKB-KW"/>
</dbReference>
<dbReference type="Gene3D" id="3.40.50.300">
    <property type="entry name" value="P-loop containing nucleotide triphosphate hydrolases"/>
    <property type="match status" value="1"/>
</dbReference>
<gene>
    <name evidence="11" type="ORF">AS026_34730</name>
</gene>
<evidence type="ECO:0000313" key="12">
    <source>
        <dbReference type="Proteomes" id="UP000068164"/>
    </source>
</evidence>
<evidence type="ECO:0000256" key="9">
    <source>
        <dbReference type="ARBA" id="ARBA00023136"/>
    </source>
</evidence>
<evidence type="ECO:0000256" key="7">
    <source>
        <dbReference type="ARBA" id="ARBA00022840"/>
    </source>
</evidence>
<dbReference type="AlphaFoldDB" id="A0A109JWB9"/>
<keyword evidence="8" id="KW-1278">Translocase</keyword>
<accession>A0A109JWB9</accession>
<keyword evidence="12" id="KW-1185">Reference proteome</keyword>
<keyword evidence="3" id="KW-1003">Cell membrane</keyword>
<sequence length="68" mass="7869">MYLGEIVEIGPRAAVFGNPQHDYTKKLMAAVPVPDPDRRRQKRMAVVEELKSPIRPVEYEAGRREYRS</sequence>
<keyword evidence="5" id="KW-0677">Repeat</keyword>
<dbReference type="GO" id="GO:0015833">
    <property type="term" value="P:peptide transport"/>
    <property type="evidence" value="ECO:0007669"/>
    <property type="project" value="InterPro"/>
</dbReference>
<organism evidence="11 12">
    <name type="scientific">Rhizobium altiplani</name>
    <dbReference type="NCBI Taxonomy" id="1864509"/>
    <lineage>
        <taxon>Bacteria</taxon>
        <taxon>Pseudomonadati</taxon>
        <taxon>Pseudomonadota</taxon>
        <taxon>Alphaproteobacteria</taxon>
        <taxon>Hyphomicrobiales</taxon>
        <taxon>Rhizobiaceae</taxon>
        <taxon>Rhizobium/Agrobacterium group</taxon>
        <taxon>Rhizobium</taxon>
    </lineage>
</organism>
<keyword evidence="4" id="KW-0997">Cell inner membrane</keyword>
<evidence type="ECO:0000256" key="2">
    <source>
        <dbReference type="ARBA" id="ARBA00022448"/>
    </source>
</evidence>
<dbReference type="InterPro" id="IPR013563">
    <property type="entry name" value="Oligopep_ABC_C"/>
</dbReference>
<dbReference type="GO" id="GO:0005886">
    <property type="term" value="C:plasma membrane"/>
    <property type="evidence" value="ECO:0007669"/>
    <property type="project" value="UniProtKB-SubCell"/>
</dbReference>